<dbReference type="AlphaFoldDB" id="A0A2I0URL0"/>
<keyword evidence="2" id="KW-1185">Reference proteome</keyword>
<sequence length="144" mass="16488">MASQTPSPKKLPPGKDLKLLGHWWQRGEPPDELQPRVLMDRWVQDVLRAVLAMYHQLASVQGTNIPKMDKQLGTLLRPGEWNTGDLVMYRGVREKNQVLESQWMGPVRVVNKASPSVYQVAVRKGAKRQEKWLHSSQLKAWKGN</sequence>
<reference evidence="2" key="2">
    <citation type="submission" date="2017-12" db="EMBL/GenBank/DDBJ databases">
        <title>Genome sequence of the Bar-tailed Godwit (Limosa lapponica baueri).</title>
        <authorList>
            <person name="Lima N.C.B."/>
            <person name="Parody-Merino A.M."/>
            <person name="Battley P.F."/>
            <person name="Fidler A.E."/>
            <person name="Prosdocimi F."/>
        </authorList>
    </citation>
    <scope>NUCLEOTIDE SEQUENCE [LARGE SCALE GENOMIC DNA]</scope>
</reference>
<protein>
    <submittedName>
        <fullName evidence="1">Protein nynrin-like</fullName>
    </submittedName>
</protein>
<accession>A0A2I0URL0</accession>
<reference evidence="2" key="1">
    <citation type="submission" date="2017-11" db="EMBL/GenBank/DDBJ databases">
        <authorList>
            <person name="Lima N.C."/>
            <person name="Parody-Merino A.M."/>
            <person name="Battley P.F."/>
            <person name="Fidler A.E."/>
            <person name="Prosdocimi F."/>
        </authorList>
    </citation>
    <scope>NUCLEOTIDE SEQUENCE [LARGE SCALE GENOMIC DNA]</scope>
</reference>
<proteinExistence type="predicted"/>
<dbReference type="EMBL" id="KZ505648">
    <property type="protein sequence ID" value="PKU48679.1"/>
    <property type="molecule type" value="Genomic_DNA"/>
</dbReference>
<name>A0A2I0URL0_LIMLA</name>
<evidence type="ECO:0000313" key="2">
    <source>
        <dbReference type="Proteomes" id="UP000233556"/>
    </source>
</evidence>
<evidence type="ECO:0000313" key="1">
    <source>
        <dbReference type="EMBL" id="PKU48679.1"/>
    </source>
</evidence>
<organism evidence="1 2">
    <name type="scientific">Limosa lapponica baueri</name>
    <dbReference type="NCBI Taxonomy" id="1758121"/>
    <lineage>
        <taxon>Eukaryota</taxon>
        <taxon>Metazoa</taxon>
        <taxon>Chordata</taxon>
        <taxon>Craniata</taxon>
        <taxon>Vertebrata</taxon>
        <taxon>Euteleostomi</taxon>
        <taxon>Archelosauria</taxon>
        <taxon>Archosauria</taxon>
        <taxon>Dinosauria</taxon>
        <taxon>Saurischia</taxon>
        <taxon>Theropoda</taxon>
        <taxon>Coelurosauria</taxon>
        <taxon>Aves</taxon>
        <taxon>Neognathae</taxon>
        <taxon>Neoaves</taxon>
        <taxon>Charadriiformes</taxon>
        <taxon>Scolopacidae</taxon>
        <taxon>Limosa</taxon>
    </lineage>
</organism>
<gene>
    <name evidence="1" type="ORF">llap_1003</name>
</gene>
<dbReference type="Proteomes" id="UP000233556">
    <property type="component" value="Unassembled WGS sequence"/>
</dbReference>